<feature type="domain" description="Phosphoadenosine phosphosulphate reductase" evidence="4">
    <location>
        <begin position="47"/>
        <end position="219"/>
    </location>
</feature>
<evidence type="ECO:0000313" key="6">
    <source>
        <dbReference type="Proteomes" id="UP000295724"/>
    </source>
</evidence>
<dbReference type="InterPro" id="IPR014729">
    <property type="entry name" value="Rossmann-like_a/b/a_fold"/>
</dbReference>
<dbReference type="UniPathway" id="UPA00140">
    <property type="reaction ID" value="UER00206"/>
</dbReference>
<keyword evidence="6" id="KW-1185">Reference proteome</keyword>
<comment type="similarity">
    <text evidence="1 3">Belongs to the PAPS reductase family. CysH subfamily.</text>
</comment>
<dbReference type="PIRSF" id="PIRSF000857">
    <property type="entry name" value="PAPS_reductase"/>
    <property type="match status" value="1"/>
</dbReference>
<evidence type="ECO:0000313" key="5">
    <source>
        <dbReference type="EMBL" id="TDR18406.1"/>
    </source>
</evidence>
<dbReference type="Gene3D" id="3.40.50.620">
    <property type="entry name" value="HUPs"/>
    <property type="match status" value="1"/>
</dbReference>
<accession>A0A4R6XG86</accession>
<dbReference type="GO" id="GO:0004604">
    <property type="term" value="F:phosphoadenylyl-sulfate reductase (thioredoxin) activity"/>
    <property type="evidence" value="ECO:0007669"/>
    <property type="project" value="UniProtKB-UniRule"/>
</dbReference>
<dbReference type="PANTHER" id="PTHR46509">
    <property type="entry name" value="PHOSPHOADENOSINE PHOSPHOSULFATE REDUCTASE"/>
    <property type="match status" value="1"/>
</dbReference>
<dbReference type="HAMAP" id="MF_00063">
    <property type="entry name" value="CysH"/>
    <property type="match status" value="1"/>
</dbReference>
<dbReference type="GO" id="GO:0019379">
    <property type="term" value="P:sulfate assimilation, phosphoadenylyl sulfate reduction by phosphoadenylyl-sulfate reductase (thioredoxin)"/>
    <property type="evidence" value="ECO:0007669"/>
    <property type="project" value="UniProtKB-UniRule"/>
</dbReference>
<feature type="active site" description="Nucleophile; cysteine thiosulfonate intermediate" evidence="3">
    <location>
        <position position="239"/>
    </location>
</feature>
<dbReference type="PANTHER" id="PTHR46509:SF1">
    <property type="entry name" value="PHOSPHOADENOSINE PHOSPHOSULFATE REDUCTASE"/>
    <property type="match status" value="1"/>
</dbReference>
<organism evidence="5 6">
    <name type="scientific">Marinicella litoralis</name>
    <dbReference type="NCBI Taxonomy" id="644220"/>
    <lineage>
        <taxon>Bacteria</taxon>
        <taxon>Pseudomonadati</taxon>
        <taxon>Pseudomonadota</taxon>
        <taxon>Gammaproteobacteria</taxon>
        <taxon>Lysobacterales</taxon>
        <taxon>Marinicellaceae</taxon>
        <taxon>Marinicella</taxon>
    </lineage>
</organism>
<dbReference type="Pfam" id="PF01507">
    <property type="entry name" value="PAPS_reduct"/>
    <property type="match status" value="1"/>
</dbReference>
<comment type="caution">
    <text evidence="3">Lacks conserved residue(s) required for the propagation of feature annotation.</text>
</comment>
<comment type="catalytic activity">
    <reaction evidence="3">
        <text>[thioredoxin]-disulfide + sulfite + adenosine 3',5'-bisphosphate + 2 H(+) = [thioredoxin]-dithiol + 3'-phosphoadenylyl sulfate</text>
        <dbReference type="Rhea" id="RHEA:11724"/>
        <dbReference type="Rhea" id="RHEA-COMP:10698"/>
        <dbReference type="Rhea" id="RHEA-COMP:10700"/>
        <dbReference type="ChEBI" id="CHEBI:15378"/>
        <dbReference type="ChEBI" id="CHEBI:17359"/>
        <dbReference type="ChEBI" id="CHEBI:29950"/>
        <dbReference type="ChEBI" id="CHEBI:50058"/>
        <dbReference type="ChEBI" id="CHEBI:58339"/>
        <dbReference type="ChEBI" id="CHEBI:58343"/>
        <dbReference type="EC" id="1.8.4.8"/>
    </reaction>
</comment>
<comment type="pathway">
    <text evidence="3">Sulfur metabolism; hydrogen sulfide biosynthesis; sulfite from sulfate: step 3/3.</text>
</comment>
<dbReference type="EC" id="1.8.4.8" evidence="3"/>
<gene>
    <name evidence="3" type="primary">cysH</name>
    <name evidence="5" type="ORF">C8D91_2323</name>
</gene>
<dbReference type="InterPro" id="IPR002500">
    <property type="entry name" value="PAPS_reduct_dom"/>
</dbReference>
<dbReference type="GO" id="GO:0070814">
    <property type="term" value="P:hydrogen sulfide biosynthetic process"/>
    <property type="evidence" value="ECO:0007669"/>
    <property type="project" value="UniProtKB-UniRule"/>
</dbReference>
<dbReference type="EMBL" id="SNZB01000005">
    <property type="protein sequence ID" value="TDR18406.1"/>
    <property type="molecule type" value="Genomic_DNA"/>
</dbReference>
<evidence type="ECO:0000256" key="3">
    <source>
        <dbReference type="HAMAP-Rule" id="MF_00063"/>
    </source>
</evidence>
<dbReference type="SUPFAM" id="SSF52402">
    <property type="entry name" value="Adenine nucleotide alpha hydrolases-like"/>
    <property type="match status" value="1"/>
</dbReference>
<dbReference type="Proteomes" id="UP000295724">
    <property type="component" value="Unassembled WGS sequence"/>
</dbReference>
<protein>
    <recommendedName>
        <fullName evidence="3">Phosphoadenosine 5'-phosphosulfate reductase</fullName>
        <shortName evidence="3">PAPS reductase</shortName>
        <ecNumber evidence="3">1.8.4.8</ecNumber>
    </recommendedName>
    <alternativeName>
        <fullName evidence="3">3'-phosphoadenylylsulfate reductase</fullName>
    </alternativeName>
    <alternativeName>
        <fullName evidence="3">PAPS reductase, thioredoxin dependent</fullName>
    </alternativeName>
    <alternativeName>
        <fullName evidence="3">PAPS sulfotransferase</fullName>
    </alternativeName>
    <alternativeName>
        <fullName evidence="3">PAdoPS reductase</fullName>
    </alternativeName>
</protein>
<sequence>MQSCVPIPQDGNRTHQGYLDLNELNQKLGGMSVINRIELMAQQAPQQLAMTSSFGIHSAVFLHLINQIIPGIPVIMIDTGYLFKETYQYAAQLEQLLNLKLNIHQCQISAARFESHYGQLWQQGVAGIEQYNQIRKVQPLEQALVELSINTWFSGVRRNQSELRKNLDWVVFKNHRFKVHPLLDWTDRDLFQYLNKHKLPQHPLWEKGYLSVGDTHTTRSIHEVDDPGNLRFFGLKRECGIHE</sequence>
<name>A0A4R6XG86_9GAMM</name>
<dbReference type="AlphaFoldDB" id="A0A4R6XG86"/>
<dbReference type="NCBIfam" id="NF002537">
    <property type="entry name" value="PRK02090.1"/>
    <property type="match status" value="1"/>
</dbReference>
<dbReference type="InterPro" id="IPR004511">
    <property type="entry name" value="PAPS/APS_Rdtase"/>
</dbReference>
<comment type="caution">
    <text evidence="5">The sequence shown here is derived from an EMBL/GenBank/DDBJ whole genome shotgun (WGS) entry which is preliminary data.</text>
</comment>
<dbReference type="OrthoDB" id="9794018at2"/>
<keyword evidence="2 3" id="KW-0560">Oxidoreductase</keyword>
<keyword evidence="3" id="KW-0963">Cytoplasm</keyword>
<evidence type="ECO:0000256" key="1">
    <source>
        <dbReference type="ARBA" id="ARBA00009732"/>
    </source>
</evidence>
<dbReference type="NCBIfam" id="TIGR00434">
    <property type="entry name" value="cysH"/>
    <property type="match status" value="1"/>
</dbReference>
<evidence type="ECO:0000259" key="4">
    <source>
        <dbReference type="Pfam" id="PF01507"/>
    </source>
</evidence>
<comment type="function">
    <text evidence="3">Catalyzes the formation of sulfite from phosphoadenosine 5'-phosphosulfate (PAPS) using thioredoxin as an electron donor.</text>
</comment>
<comment type="subcellular location">
    <subcellularLocation>
        <location evidence="3">Cytoplasm</location>
    </subcellularLocation>
</comment>
<reference evidence="5 6" key="1">
    <citation type="submission" date="2019-03" db="EMBL/GenBank/DDBJ databases">
        <title>Genomic Encyclopedia of Type Strains, Phase IV (KMG-IV): sequencing the most valuable type-strain genomes for metagenomic binning, comparative biology and taxonomic classification.</title>
        <authorList>
            <person name="Goeker M."/>
        </authorList>
    </citation>
    <scope>NUCLEOTIDE SEQUENCE [LARGE SCALE GENOMIC DNA]</scope>
    <source>
        <strain evidence="5 6">DSM 25488</strain>
    </source>
</reference>
<dbReference type="CDD" id="cd23945">
    <property type="entry name" value="PAPS_reductase"/>
    <property type="match status" value="1"/>
</dbReference>
<evidence type="ECO:0000256" key="2">
    <source>
        <dbReference type="ARBA" id="ARBA00023002"/>
    </source>
</evidence>
<proteinExistence type="inferred from homology"/>
<dbReference type="GO" id="GO:0005737">
    <property type="term" value="C:cytoplasm"/>
    <property type="evidence" value="ECO:0007669"/>
    <property type="project" value="UniProtKB-SubCell"/>
</dbReference>